<dbReference type="GO" id="GO:0005759">
    <property type="term" value="C:mitochondrial matrix"/>
    <property type="evidence" value="ECO:0007669"/>
    <property type="project" value="UniProtKB-SubCell"/>
</dbReference>
<evidence type="ECO:0008006" key="5">
    <source>
        <dbReference type="Google" id="ProtNLM"/>
    </source>
</evidence>
<keyword evidence="2" id="KW-0496">Mitochondrion</keyword>
<dbReference type="FunFam" id="1.10.150.250:FF:000002">
    <property type="entry name" value="Succinate dehydrogenase assembly factor 2, mitochondrial"/>
    <property type="match status" value="1"/>
</dbReference>
<reference evidence="4" key="1">
    <citation type="submission" date="2018-05" db="EMBL/GenBank/DDBJ databases">
        <authorList>
            <person name="Lanie J.A."/>
            <person name="Ng W.-L."/>
            <person name="Kazmierczak K.M."/>
            <person name="Andrzejewski T.M."/>
            <person name="Davidsen T.M."/>
            <person name="Wayne K.J."/>
            <person name="Tettelin H."/>
            <person name="Glass J.I."/>
            <person name="Rusch D."/>
            <person name="Podicherti R."/>
            <person name="Tsui H.-C.T."/>
            <person name="Winkler M.E."/>
        </authorList>
    </citation>
    <scope>NUCLEOTIDE SEQUENCE</scope>
</reference>
<dbReference type="SUPFAM" id="SSF109910">
    <property type="entry name" value="YgfY-like"/>
    <property type="match status" value="1"/>
</dbReference>
<dbReference type="GO" id="GO:0006099">
    <property type="term" value="P:tricarboxylic acid cycle"/>
    <property type="evidence" value="ECO:0007669"/>
    <property type="project" value="TreeGrafter"/>
</dbReference>
<sequence>MNDLETNKKKIIYKASHRGSKEMDILLGNFINKYIDLFNENELNLFDSILECDDEDIYQWILGKKDIPENYSNRTLQLLINTTQNLK</sequence>
<evidence type="ECO:0000256" key="2">
    <source>
        <dbReference type="ARBA" id="ARBA00023128"/>
    </source>
</evidence>
<keyword evidence="3" id="KW-0143">Chaperone</keyword>
<evidence type="ECO:0000256" key="1">
    <source>
        <dbReference type="ARBA" id="ARBA00004305"/>
    </source>
</evidence>
<accession>A0A382KY82</accession>
<organism evidence="4">
    <name type="scientific">marine metagenome</name>
    <dbReference type="NCBI Taxonomy" id="408172"/>
    <lineage>
        <taxon>unclassified sequences</taxon>
        <taxon>metagenomes</taxon>
        <taxon>ecological metagenomes</taxon>
    </lineage>
</organism>
<dbReference type="PANTHER" id="PTHR12469">
    <property type="entry name" value="PROTEIN EMI5 HOMOLOG, MITOCHONDRIAL"/>
    <property type="match status" value="1"/>
</dbReference>
<dbReference type="GO" id="GO:0034553">
    <property type="term" value="P:mitochondrial respiratory chain complex II assembly"/>
    <property type="evidence" value="ECO:0007669"/>
    <property type="project" value="TreeGrafter"/>
</dbReference>
<dbReference type="PANTHER" id="PTHR12469:SF2">
    <property type="entry name" value="SUCCINATE DEHYDROGENASE ASSEMBLY FACTOR 2, MITOCHONDRIAL"/>
    <property type="match status" value="1"/>
</dbReference>
<dbReference type="InterPro" id="IPR005631">
    <property type="entry name" value="SDH"/>
</dbReference>
<evidence type="ECO:0000313" key="4">
    <source>
        <dbReference type="EMBL" id="SVC28052.1"/>
    </source>
</evidence>
<name>A0A382KY82_9ZZZZ</name>
<proteinExistence type="predicted"/>
<protein>
    <recommendedName>
        <fullName evidence="5">FAD assembly factor SdhE</fullName>
    </recommendedName>
</protein>
<dbReference type="GO" id="GO:0006121">
    <property type="term" value="P:mitochondrial electron transport, succinate to ubiquinone"/>
    <property type="evidence" value="ECO:0007669"/>
    <property type="project" value="TreeGrafter"/>
</dbReference>
<gene>
    <name evidence="4" type="ORF">METZ01_LOCUS280906</name>
</gene>
<dbReference type="EMBL" id="UINC01082882">
    <property type="protein sequence ID" value="SVC28052.1"/>
    <property type="molecule type" value="Genomic_DNA"/>
</dbReference>
<dbReference type="Pfam" id="PF03937">
    <property type="entry name" value="Sdh5"/>
    <property type="match status" value="1"/>
</dbReference>
<dbReference type="AlphaFoldDB" id="A0A382KY82"/>
<evidence type="ECO:0000256" key="3">
    <source>
        <dbReference type="ARBA" id="ARBA00023186"/>
    </source>
</evidence>
<dbReference type="Gene3D" id="1.10.150.250">
    <property type="entry name" value="Flavinator of succinate dehydrogenase"/>
    <property type="match status" value="1"/>
</dbReference>
<dbReference type="InterPro" id="IPR036714">
    <property type="entry name" value="SDH_sf"/>
</dbReference>
<comment type="subcellular location">
    <subcellularLocation>
        <location evidence="1">Mitochondrion matrix</location>
    </subcellularLocation>
</comment>